<evidence type="ECO:0000313" key="4">
    <source>
        <dbReference type="Proteomes" id="UP001224644"/>
    </source>
</evidence>
<dbReference type="PANTHER" id="PTHR30441">
    <property type="entry name" value="DUF748 DOMAIN-CONTAINING PROTEIN"/>
    <property type="match status" value="1"/>
</dbReference>
<feature type="compositionally biased region" description="Low complexity" evidence="1">
    <location>
        <begin position="1151"/>
        <end position="1160"/>
    </location>
</feature>
<feature type="region of interest" description="Disordered" evidence="1">
    <location>
        <begin position="1143"/>
        <end position="1193"/>
    </location>
</feature>
<sequence>MRDLLTALAGVVVLILVAALAVPPFVAWSAQRDLIDGVIARSLGVPARSEGRIAVRLLPSPRLRFDRLHLGESPTRPGLDLHFVKAEVALTPLIKGEVRFTETRIGRAELRLPVTEGEAIRVPADLAAGLSGRDLAIEDLEVRQLLVTTQVPATGRTDQFYAEAVRLASPRLTGPWRVEGTSQGVPFRLATGEPTPEGALPVKVSAGGDTRPYGEIDAKLSLAPAPSETAGPGERAVIPQGEGTARLVVGPPSQVAGPYLPVQLGGTFTARGAVARFSALDLDIDPGGRALRLSGKGGVDLRSGRATLSLGARRLDLDAFLLSAAGQALLARGPPKAGTGLPLSIEADLSVESVSLGLEDWQNLTLAGTFERSGGILLKRFSVTAPGAAAFSASGEIDRDPAPRFTGRFDLDAPASDGFGRYLRKLGVEGPGVALMDGRPIRAAADLSAEPLSVSLRNLRLDLGTARVTGNARYRVPEAGARGRVDAQLAAQGIDIAALPSFSGALADLQGHDFGLVLQARDVRYGPAGADSGNGTIAASIQSDGARLAIDSLDVTNLAGARASLSGRIDADGAGRIAGRIAAPVAAPLLALLDRVWVAEARLIPPGLRAGALDLAVTLERDAGAADSLRTTAKGTAAGGSLDLDLVSRAGRVGQLDLTLATPAAATWFGRADVAALNKPGRLHLTGTRDSEDAAAGLALGVTGTVADLTVSTLQPIVLAAEAGPPSAGELRLGTPDLAPFLRLAGTAPLRLPLPADLTLGLSRAGDEGRVVLKGRLAGTAVSAEIGIAPEGEVAGRVGLGRLSLPALAAALVIPQEGGGDTAFARFAPAPPARPRIALDLTIDSLDLGRGHVATGAAAKARLEDGTLSLTDLAGTLAGGRLTGAVTLSRQGGAAAVAGEGSVSDADLAGLVGTGTVSGRLSANLRFGTSGETPAALANNLGGSGGLTLANLTLPGADPAGLTRALDRALAEDDPLREGRLQALAAEELGAGPLHAPGPVTTPVTLVGGTLRTGPLSFDLGGARWTGTLGLDLRGDRLDARGTLTAATAPKAWTGGPPAIQLGFTGPVANPERQIDVGPSTNGLAALVLQRELESIEAMEADQTERLRRRARIEMDKARAAAEKALADKALAEKALAERLAAEEAARQARLKAAAEAARQARAREAEEASRAREAEEAARRREPEAAPLVPQP</sequence>
<protein>
    <submittedName>
        <fullName evidence="3">AsmA family protein</fullName>
    </submittedName>
</protein>
<keyword evidence="4" id="KW-1185">Reference proteome</keyword>
<feature type="domain" description="AsmA" evidence="2">
    <location>
        <begin position="7"/>
        <end position="114"/>
    </location>
</feature>
<feature type="compositionally biased region" description="Basic and acidic residues" evidence="1">
    <location>
        <begin position="1162"/>
        <end position="1185"/>
    </location>
</feature>
<evidence type="ECO:0000256" key="1">
    <source>
        <dbReference type="SAM" id="MobiDB-lite"/>
    </source>
</evidence>
<dbReference type="Proteomes" id="UP001224644">
    <property type="component" value="Unassembled WGS sequence"/>
</dbReference>
<proteinExistence type="predicted"/>
<name>A0ABT8BM01_9HYPH</name>
<evidence type="ECO:0000259" key="2">
    <source>
        <dbReference type="Pfam" id="PF05170"/>
    </source>
</evidence>
<dbReference type="EMBL" id="JAUFPX010000043">
    <property type="protein sequence ID" value="MDN3593207.1"/>
    <property type="molecule type" value="Genomic_DNA"/>
</dbReference>
<reference evidence="4" key="1">
    <citation type="journal article" date="2019" name="Int. J. Syst. Evol. Microbiol.">
        <title>The Global Catalogue of Microorganisms (GCM) 10K type strain sequencing project: providing services to taxonomists for standard genome sequencing and annotation.</title>
        <authorList>
            <consortium name="The Broad Institute Genomics Platform"/>
            <consortium name="The Broad Institute Genome Sequencing Center for Infectious Disease"/>
            <person name="Wu L."/>
            <person name="Ma J."/>
        </authorList>
    </citation>
    <scope>NUCLEOTIDE SEQUENCE [LARGE SCALE GENOMIC DNA]</scope>
    <source>
        <strain evidence="4">CECT 7069</strain>
    </source>
</reference>
<evidence type="ECO:0000313" key="3">
    <source>
        <dbReference type="EMBL" id="MDN3593207.1"/>
    </source>
</evidence>
<comment type="caution">
    <text evidence="3">The sequence shown here is derived from an EMBL/GenBank/DDBJ whole genome shotgun (WGS) entry which is preliminary data.</text>
</comment>
<organism evidence="3 4">
    <name type="scientific">Methylobacterium adhaesivum</name>
    <dbReference type="NCBI Taxonomy" id="333297"/>
    <lineage>
        <taxon>Bacteria</taxon>
        <taxon>Pseudomonadati</taxon>
        <taxon>Pseudomonadota</taxon>
        <taxon>Alphaproteobacteria</taxon>
        <taxon>Hyphomicrobiales</taxon>
        <taxon>Methylobacteriaceae</taxon>
        <taxon>Methylobacterium</taxon>
    </lineage>
</organism>
<dbReference type="PANTHER" id="PTHR30441:SF4">
    <property type="entry name" value="PROTEIN ASMA"/>
    <property type="match status" value="1"/>
</dbReference>
<dbReference type="RefSeq" id="WP_238228451.1">
    <property type="nucleotide sequence ID" value="NZ_BPQD01000048.1"/>
</dbReference>
<accession>A0ABT8BM01</accession>
<dbReference type="InterPro" id="IPR052894">
    <property type="entry name" value="AsmA-related"/>
</dbReference>
<dbReference type="Pfam" id="PF05170">
    <property type="entry name" value="AsmA"/>
    <property type="match status" value="1"/>
</dbReference>
<dbReference type="InterPro" id="IPR007844">
    <property type="entry name" value="AsmA"/>
</dbReference>
<gene>
    <name evidence="3" type="ORF">QWZ12_21695</name>
</gene>